<dbReference type="Proteomes" id="UP000325315">
    <property type="component" value="Unassembled WGS sequence"/>
</dbReference>
<proteinExistence type="predicted"/>
<keyword evidence="2" id="KW-1185">Reference proteome</keyword>
<evidence type="ECO:0000313" key="1">
    <source>
        <dbReference type="EMBL" id="KAA3474435.1"/>
    </source>
</evidence>
<dbReference type="EMBL" id="SMMG02000005">
    <property type="protein sequence ID" value="KAA3474435.1"/>
    <property type="molecule type" value="Genomic_DNA"/>
</dbReference>
<name>A0A5B6VZU3_9ROSI</name>
<dbReference type="AlphaFoldDB" id="A0A5B6VZU3"/>
<protein>
    <submittedName>
        <fullName evidence="1">Uncharacterized protein</fullName>
    </submittedName>
</protein>
<comment type="caution">
    <text evidence="1">The sequence shown here is derived from an EMBL/GenBank/DDBJ whole genome shotgun (WGS) entry which is preliminary data.</text>
</comment>
<sequence>MNITKQIEIYEDEEEGIDELESDDEIDSPNVEEIMEEGFLEQLLEKKAGPNFIRSIGNNNVRNL</sequence>
<organism evidence="1 2">
    <name type="scientific">Gossypium australe</name>
    <dbReference type="NCBI Taxonomy" id="47621"/>
    <lineage>
        <taxon>Eukaryota</taxon>
        <taxon>Viridiplantae</taxon>
        <taxon>Streptophyta</taxon>
        <taxon>Embryophyta</taxon>
        <taxon>Tracheophyta</taxon>
        <taxon>Spermatophyta</taxon>
        <taxon>Magnoliopsida</taxon>
        <taxon>eudicotyledons</taxon>
        <taxon>Gunneridae</taxon>
        <taxon>Pentapetalae</taxon>
        <taxon>rosids</taxon>
        <taxon>malvids</taxon>
        <taxon>Malvales</taxon>
        <taxon>Malvaceae</taxon>
        <taxon>Malvoideae</taxon>
        <taxon>Gossypium</taxon>
    </lineage>
</organism>
<gene>
    <name evidence="1" type="ORF">EPI10_024727</name>
</gene>
<evidence type="ECO:0000313" key="2">
    <source>
        <dbReference type="Proteomes" id="UP000325315"/>
    </source>
</evidence>
<reference evidence="2" key="1">
    <citation type="journal article" date="2019" name="Plant Biotechnol. J.">
        <title>Genome sequencing of the Australian wild diploid species Gossypium australe highlights disease resistance and delayed gland morphogenesis.</title>
        <authorList>
            <person name="Cai Y."/>
            <person name="Cai X."/>
            <person name="Wang Q."/>
            <person name="Wang P."/>
            <person name="Zhang Y."/>
            <person name="Cai C."/>
            <person name="Xu Y."/>
            <person name="Wang K."/>
            <person name="Zhou Z."/>
            <person name="Wang C."/>
            <person name="Geng S."/>
            <person name="Li B."/>
            <person name="Dong Q."/>
            <person name="Hou Y."/>
            <person name="Wang H."/>
            <person name="Ai P."/>
            <person name="Liu Z."/>
            <person name="Yi F."/>
            <person name="Sun M."/>
            <person name="An G."/>
            <person name="Cheng J."/>
            <person name="Zhang Y."/>
            <person name="Shi Q."/>
            <person name="Xie Y."/>
            <person name="Shi X."/>
            <person name="Chang Y."/>
            <person name="Huang F."/>
            <person name="Chen Y."/>
            <person name="Hong S."/>
            <person name="Mi L."/>
            <person name="Sun Q."/>
            <person name="Zhang L."/>
            <person name="Zhou B."/>
            <person name="Peng R."/>
            <person name="Zhang X."/>
            <person name="Liu F."/>
        </authorList>
    </citation>
    <scope>NUCLEOTIDE SEQUENCE [LARGE SCALE GENOMIC DNA]</scope>
    <source>
        <strain evidence="2">cv. PA1801</strain>
    </source>
</reference>
<accession>A0A5B6VZU3</accession>